<feature type="compositionally biased region" description="Basic and acidic residues" evidence="1">
    <location>
        <begin position="1"/>
        <end position="16"/>
    </location>
</feature>
<name>A0A4D4MIA4_STRAX</name>
<feature type="region of interest" description="Disordered" evidence="1">
    <location>
        <begin position="337"/>
        <end position="391"/>
    </location>
</feature>
<gene>
    <name evidence="2" type="ORF">SAV31267_012230</name>
</gene>
<feature type="region of interest" description="Disordered" evidence="1">
    <location>
        <begin position="62"/>
        <end position="99"/>
    </location>
</feature>
<evidence type="ECO:0000256" key="1">
    <source>
        <dbReference type="SAM" id="MobiDB-lite"/>
    </source>
</evidence>
<feature type="region of interest" description="Disordered" evidence="1">
    <location>
        <begin position="1"/>
        <end position="37"/>
    </location>
</feature>
<reference evidence="2 3" key="1">
    <citation type="submission" date="2019-04" db="EMBL/GenBank/DDBJ databases">
        <title>Draft genome sequences of Streptomyces avermitilis ATCC 31267.</title>
        <authorList>
            <person name="Komaki H."/>
            <person name="Tamura T."/>
            <person name="Hosoyama A."/>
        </authorList>
    </citation>
    <scope>NUCLEOTIDE SEQUENCE [LARGE SCALE GENOMIC DNA]</scope>
    <source>
        <strain evidence="2 3">ATCC 31267</strain>
    </source>
</reference>
<evidence type="ECO:0000313" key="2">
    <source>
        <dbReference type="EMBL" id="GDY71738.1"/>
    </source>
</evidence>
<feature type="compositionally biased region" description="Polar residues" evidence="1">
    <location>
        <begin position="67"/>
        <end position="76"/>
    </location>
</feature>
<proteinExistence type="predicted"/>
<dbReference type="EMBL" id="BJHY01000001">
    <property type="protein sequence ID" value="GDY71738.1"/>
    <property type="molecule type" value="Genomic_DNA"/>
</dbReference>
<dbReference type="AlphaFoldDB" id="A0A4D4MIA4"/>
<protein>
    <submittedName>
        <fullName evidence="2">Uncharacterized protein</fullName>
    </submittedName>
</protein>
<feature type="compositionally biased region" description="Basic residues" evidence="1">
    <location>
        <begin position="380"/>
        <end position="391"/>
    </location>
</feature>
<feature type="compositionally biased region" description="Basic and acidic residues" evidence="1">
    <location>
        <begin position="337"/>
        <end position="350"/>
    </location>
</feature>
<dbReference type="Proteomes" id="UP000299211">
    <property type="component" value="Unassembled WGS sequence"/>
</dbReference>
<accession>A0A4D4MIA4</accession>
<evidence type="ECO:0000313" key="3">
    <source>
        <dbReference type="Proteomes" id="UP000299211"/>
    </source>
</evidence>
<comment type="caution">
    <text evidence="2">The sequence shown here is derived from an EMBL/GenBank/DDBJ whole genome shotgun (WGS) entry which is preliminary data.</text>
</comment>
<organism evidence="2 3">
    <name type="scientific">Streptomyces avermitilis</name>
    <dbReference type="NCBI Taxonomy" id="33903"/>
    <lineage>
        <taxon>Bacteria</taxon>
        <taxon>Bacillati</taxon>
        <taxon>Actinomycetota</taxon>
        <taxon>Actinomycetes</taxon>
        <taxon>Kitasatosporales</taxon>
        <taxon>Streptomycetaceae</taxon>
        <taxon>Streptomyces</taxon>
    </lineage>
</organism>
<sequence length="391" mass="42839">MHAQDDSRVKEHRADRASVTTRHGAKPPGGVPAAFDPLSGGALSPAALTAVQRAAGNAAATRMVQRATATEQQEGGQPSAGASPHQPYEQTVEEYRASGGPSKLYRSIRIESQLKFRADRATVTAEADGNLGAGMPAKEVSRIYQTLKEWPRTKNIEPVDANAAFTVAHHVGGDNYGTQYISFSPDYGRAADYAQHDFKLGPAENLEGARKPRSVRKWAPVIEIDIAKLGPGNRLVNLGNPNIAGLTNLKEVTDIASMASNDSEVLIKGTIPAGAVTKVYGVEDAVKSISLEARKNLIEQDFQLGKRPAWESAEQEEWDALYRRKVPDHFDEHFSHVRGEAEEEHEEHPSHGKRRMETTPPPRPGHPPVRRAQSRMSPARSRRRRNRRPGC</sequence>